<organism evidence="10 11">
    <name type="scientific">Fusibacter ferrireducens</name>
    <dbReference type="NCBI Taxonomy" id="2785058"/>
    <lineage>
        <taxon>Bacteria</taxon>
        <taxon>Bacillati</taxon>
        <taxon>Bacillota</taxon>
        <taxon>Clostridia</taxon>
        <taxon>Eubacteriales</taxon>
        <taxon>Eubacteriales Family XII. Incertae Sedis</taxon>
        <taxon>Fusibacter</taxon>
    </lineage>
</organism>
<evidence type="ECO:0000313" key="11">
    <source>
        <dbReference type="Proteomes" id="UP000614200"/>
    </source>
</evidence>
<evidence type="ECO:0000256" key="6">
    <source>
        <dbReference type="ARBA" id="ARBA00023102"/>
    </source>
</evidence>
<gene>
    <name evidence="10" type="ORF">ISU02_14495</name>
</gene>
<comment type="similarity">
    <text evidence="2 8">Belongs to the PHP hydrolase family. HisK subfamily.</text>
</comment>
<keyword evidence="5 8" id="KW-0378">Hydrolase</keyword>
<accession>A0ABR9ZV67</accession>
<evidence type="ECO:0000256" key="7">
    <source>
        <dbReference type="ARBA" id="ARBA00049158"/>
    </source>
</evidence>
<evidence type="ECO:0000256" key="5">
    <source>
        <dbReference type="ARBA" id="ARBA00022801"/>
    </source>
</evidence>
<keyword evidence="11" id="KW-1185">Reference proteome</keyword>
<dbReference type="InterPro" id="IPR010140">
    <property type="entry name" value="Histidinol_P_phosphatase_HisJ"/>
</dbReference>
<comment type="catalytic activity">
    <reaction evidence="7 8">
        <text>L-histidinol phosphate + H2O = L-histidinol + phosphate</text>
        <dbReference type="Rhea" id="RHEA:14465"/>
        <dbReference type="ChEBI" id="CHEBI:15377"/>
        <dbReference type="ChEBI" id="CHEBI:43474"/>
        <dbReference type="ChEBI" id="CHEBI:57699"/>
        <dbReference type="ChEBI" id="CHEBI:57980"/>
        <dbReference type="EC" id="3.1.3.15"/>
    </reaction>
</comment>
<comment type="pathway">
    <text evidence="1 8">Amino-acid biosynthesis; L-histidine biosynthesis; L-histidine from 5-phospho-alpha-D-ribose 1-diphosphate: step 8/9.</text>
</comment>
<comment type="caution">
    <text evidence="10">The sequence shown here is derived from an EMBL/GenBank/DDBJ whole genome shotgun (WGS) entry which is preliminary data.</text>
</comment>
<evidence type="ECO:0000256" key="1">
    <source>
        <dbReference type="ARBA" id="ARBA00004970"/>
    </source>
</evidence>
<reference evidence="10 11" key="1">
    <citation type="submission" date="2020-11" db="EMBL/GenBank/DDBJ databases">
        <title>Fusibacter basophilias sp. nov.</title>
        <authorList>
            <person name="Qiu D."/>
        </authorList>
    </citation>
    <scope>NUCLEOTIDE SEQUENCE [LARGE SCALE GENOMIC DNA]</scope>
    <source>
        <strain evidence="10 11">Q10-2</strain>
    </source>
</reference>
<dbReference type="EC" id="3.1.3.15" evidence="3 8"/>
<evidence type="ECO:0000256" key="3">
    <source>
        <dbReference type="ARBA" id="ARBA00013085"/>
    </source>
</evidence>
<feature type="domain" description="Polymerase/histidinol phosphatase N-terminal" evidence="9">
    <location>
        <begin position="3"/>
        <end position="87"/>
    </location>
</feature>
<protein>
    <recommendedName>
        <fullName evidence="3 8">Histidinol-phosphatase</fullName>
        <shortName evidence="8">HolPase</shortName>
        <ecNumber evidence="3 8">3.1.3.15</ecNumber>
    </recommendedName>
</protein>
<sequence>MKIDFHAHSSFSNDSQAPIEDMVKGAIEKGITHLAITDHIDYDYDEDGVINDWDFDLDQYFEAIKTLKEQYQSKIKLHAGVELGIQPHLAERCNKLIKQYPFDFIIASLHTVDCKDLYNKKYFKTRTNAQALREYYDAYYKSVIQLDDFSVLGHLDLYLRYWEPLKSEPIRPYFDQIEMLFKHLIQNEKGIEVNSGGYFKYNLMSNNPSDEILKFYKSLKGEVITLGSDAHTPEHIGTLHDENLQLLDAIGFKYVCTFEELKPKYHSIKSLLY</sequence>
<dbReference type="RefSeq" id="WP_194702561.1">
    <property type="nucleotide sequence ID" value="NZ_JADKNH010000008.1"/>
</dbReference>
<dbReference type="PANTHER" id="PTHR21039">
    <property type="entry name" value="HISTIDINOL PHOSPHATASE-RELATED"/>
    <property type="match status" value="1"/>
</dbReference>
<keyword evidence="4 8" id="KW-0028">Amino-acid biosynthesis</keyword>
<evidence type="ECO:0000256" key="8">
    <source>
        <dbReference type="RuleBase" id="RU366003"/>
    </source>
</evidence>
<keyword evidence="6 8" id="KW-0368">Histidine biosynthesis</keyword>
<dbReference type="PANTHER" id="PTHR21039:SF0">
    <property type="entry name" value="HISTIDINOL-PHOSPHATASE"/>
    <property type="match status" value="1"/>
</dbReference>
<dbReference type="InterPro" id="IPR004013">
    <property type="entry name" value="PHP_dom"/>
</dbReference>
<dbReference type="Proteomes" id="UP000614200">
    <property type="component" value="Unassembled WGS sequence"/>
</dbReference>
<dbReference type="Gene3D" id="3.20.20.140">
    <property type="entry name" value="Metal-dependent hydrolases"/>
    <property type="match status" value="1"/>
</dbReference>
<evidence type="ECO:0000256" key="4">
    <source>
        <dbReference type="ARBA" id="ARBA00022605"/>
    </source>
</evidence>
<dbReference type="InterPro" id="IPR003141">
    <property type="entry name" value="Pol/His_phosphatase_N"/>
</dbReference>
<dbReference type="NCBIfam" id="TIGR01856">
    <property type="entry name" value="hisJ_fam"/>
    <property type="match status" value="1"/>
</dbReference>
<dbReference type="SUPFAM" id="SSF89550">
    <property type="entry name" value="PHP domain-like"/>
    <property type="match status" value="1"/>
</dbReference>
<proteinExistence type="inferred from homology"/>
<dbReference type="EMBL" id="JADKNH010000008">
    <property type="protein sequence ID" value="MBF4694328.1"/>
    <property type="molecule type" value="Genomic_DNA"/>
</dbReference>
<dbReference type="Pfam" id="PF02811">
    <property type="entry name" value="PHP"/>
    <property type="match status" value="1"/>
</dbReference>
<dbReference type="SMART" id="SM00481">
    <property type="entry name" value="POLIIIAc"/>
    <property type="match status" value="1"/>
</dbReference>
<evidence type="ECO:0000313" key="10">
    <source>
        <dbReference type="EMBL" id="MBF4694328.1"/>
    </source>
</evidence>
<dbReference type="InterPro" id="IPR016195">
    <property type="entry name" value="Pol/histidinol_Pase-like"/>
</dbReference>
<evidence type="ECO:0000256" key="2">
    <source>
        <dbReference type="ARBA" id="ARBA00009152"/>
    </source>
</evidence>
<evidence type="ECO:0000259" key="9">
    <source>
        <dbReference type="SMART" id="SM00481"/>
    </source>
</evidence>
<name>A0ABR9ZV67_9FIRM</name>